<sequence length="295" mass="33908">MDTDLSGSARVRVCGVPRRVSRAAAVKPRASVPATSSGYPAVCTPSPRTVSAPRERSRSFRLRIPIAILVISCVLHARFHDSYQIIKTRNYVKYVLKETIETDKCRSCHKTTKSIDHATEGCSSLACKEYTHRHDKVTNYMNQQLALIHNLLNTYTPYYKYKSANLLENSFAKLYWDRDVIDRTVLSNIPDIKLIINHTKTTYLIDITVSNTSNLKQNTPKKKYILLADETKQMWHQKYIRIIQMIILSTRVIPKTLKIAFKTLQLPDNTYIIMQSTPVQMVRRFLNQTSLSLDL</sequence>
<comment type="caution">
    <text evidence="1">The sequence shown here is derived from an EMBL/GenBank/DDBJ whole genome shotgun (WGS) entry which is preliminary data.</text>
</comment>
<protein>
    <submittedName>
        <fullName evidence="1">Uncharacterized protein</fullName>
    </submittedName>
</protein>
<dbReference type="PANTHER" id="PTHR35450:SF2">
    <property type="entry name" value="REVERSE TRANSCRIPTASE DOMAIN-CONTAINING PROTEIN"/>
    <property type="match status" value="1"/>
</dbReference>
<dbReference type="Proteomes" id="UP000299102">
    <property type="component" value="Unassembled WGS sequence"/>
</dbReference>
<dbReference type="EMBL" id="BGZK01000397">
    <property type="protein sequence ID" value="GBP41343.1"/>
    <property type="molecule type" value="Genomic_DNA"/>
</dbReference>
<dbReference type="OrthoDB" id="8015698at2759"/>
<dbReference type="STRING" id="151549.A0A4C1VRN0"/>
<reference evidence="1 2" key="1">
    <citation type="journal article" date="2019" name="Commun. Biol.">
        <title>The bagworm genome reveals a unique fibroin gene that provides high tensile strength.</title>
        <authorList>
            <person name="Kono N."/>
            <person name="Nakamura H."/>
            <person name="Ohtoshi R."/>
            <person name="Tomita M."/>
            <person name="Numata K."/>
            <person name="Arakawa K."/>
        </authorList>
    </citation>
    <scope>NUCLEOTIDE SEQUENCE [LARGE SCALE GENOMIC DNA]</scope>
</reference>
<organism evidence="1 2">
    <name type="scientific">Eumeta variegata</name>
    <name type="common">Bagworm moth</name>
    <name type="synonym">Eumeta japonica</name>
    <dbReference type="NCBI Taxonomy" id="151549"/>
    <lineage>
        <taxon>Eukaryota</taxon>
        <taxon>Metazoa</taxon>
        <taxon>Ecdysozoa</taxon>
        <taxon>Arthropoda</taxon>
        <taxon>Hexapoda</taxon>
        <taxon>Insecta</taxon>
        <taxon>Pterygota</taxon>
        <taxon>Neoptera</taxon>
        <taxon>Endopterygota</taxon>
        <taxon>Lepidoptera</taxon>
        <taxon>Glossata</taxon>
        <taxon>Ditrysia</taxon>
        <taxon>Tineoidea</taxon>
        <taxon>Psychidae</taxon>
        <taxon>Oiketicinae</taxon>
        <taxon>Eumeta</taxon>
    </lineage>
</organism>
<name>A0A4C1VRN0_EUMVA</name>
<evidence type="ECO:0000313" key="1">
    <source>
        <dbReference type="EMBL" id="GBP41343.1"/>
    </source>
</evidence>
<dbReference type="PANTHER" id="PTHR35450">
    <property type="entry name" value="REVERSE TRANSCRIPTASE DOMAIN-CONTAINING PROTEIN"/>
    <property type="match status" value="1"/>
</dbReference>
<gene>
    <name evidence="1" type="ORF">EVAR_25182_1</name>
</gene>
<dbReference type="AlphaFoldDB" id="A0A4C1VRN0"/>
<evidence type="ECO:0000313" key="2">
    <source>
        <dbReference type="Proteomes" id="UP000299102"/>
    </source>
</evidence>
<accession>A0A4C1VRN0</accession>
<keyword evidence="2" id="KW-1185">Reference proteome</keyword>
<proteinExistence type="predicted"/>